<dbReference type="EMBL" id="CAJVPU010037807">
    <property type="protein sequence ID" value="CAG8733370.1"/>
    <property type="molecule type" value="Genomic_DNA"/>
</dbReference>
<comment type="caution">
    <text evidence="1">The sequence shown here is derived from an EMBL/GenBank/DDBJ whole genome shotgun (WGS) entry which is preliminary data.</text>
</comment>
<proteinExistence type="predicted"/>
<dbReference type="Proteomes" id="UP000789702">
    <property type="component" value="Unassembled WGS sequence"/>
</dbReference>
<protein>
    <submittedName>
        <fullName evidence="1">456_t:CDS:1</fullName>
    </submittedName>
</protein>
<evidence type="ECO:0000313" key="1">
    <source>
        <dbReference type="EMBL" id="CAG8733370.1"/>
    </source>
</evidence>
<sequence length="49" mass="5315">DSNVEGDSDIDDNTNICDDTGDTDFLLDDNTDLNNIDQILENAIVGLTN</sequence>
<gene>
    <name evidence="1" type="ORF">DHETER_LOCUS13581</name>
</gene>
<feature type="non-terminal residue" evidence="1">
    <location>
        <position position="1"/>
    </location>
</feature>
<feature type="non-terminal residue" evidence="1">
    <location>
        <position position="49"/>
    </location>
</feature>
<evidence type="ECO:0000313" key="2">
    <source>
        <dbReference type="Proteomes" id="UP000789702"/>
    </source>
</evidence>
<accession>A0ACA9Q4G4</accession>
<organism evidence="1 2">
    <name type="scientific">Dentiscutata heterogama</name>
    <dbReference type="NCBI Taxonomy" id="1316150"/>
    <lineage>
        <taxon>Eukaryota</taxon>
        <taxon>Fungi</taxon>
        <taxon>Fungi incertae sedis</taxon>
        <taxon>Mucoromycota</taxon>
        <taxon>Glomeromycotina</taxon>
        <taxon>Glomeromycetes</taxon>
        <taxon>Diversisporales</taxon>
        <taxon>Gigasporaceae</taxon>
        <taxon>Dentiscutata</taxon>
    </lineage>
</organism>
<keyword evidence="2" id="KW-1185">Reference proteome</keyword>
<name>A0ACA9Q4G4_9GLOM</name>
<reference evidence="1" key="1">
    <citation type="submission" date="2021-06" db="EMBL/GenBank/DDBJ databases">
        <authorList>
            <person name="Kallberg Y."/>
            <person name="Tangrot J."/>
            <person name="Rosling A."/>
        </authorList>
    </citation>
    <scope>NUCLEOTIDE SEQUENCE</scope>
    <source>
        <strain evidence="1">IL203A</strain>
    </source>
</reference>